<reference evidence="2" key="1">
    <citation type="journal article" date="2014" name="Int. J. Syst. Evol. Microbiol.">
        <title>Complete genome sequence of Corynebacterium casei LMG S-19264T (=DSM 44701T), isolated from a smear-ripened cheese.</title>
        <authorList>
            <consortium name="US DOE Joint Genome Institute (JGI-PGF)"/>
            <person name="Walter F."/>
            <person name="Albersmeier A."/>
            <person name="Kalinowski J."/>
            <person name="Ruckert C."/>
        </authorList>
    </citation>
    <scope>NUCLEOTIDE SEQUENCE</scope>
    <source>
        <strain evidence="2">CGMCC 1.15034</strain>
    </source>
</reference>
<evidence type="ECO:0000313" key="3">
    <source>
        <dbReference type="Proteomes" id="UP000625079"/>
    </source>
</evidence>
<protein>
    <submittedName>
        <fullName evidence="2">Uncharacterized protein</fullName>
    </submittedName>
</protein>
<gene>
    <name evidence="2" type="ORF">GCM10010987_70940</name>
</gene>
<proteinExistence type="predicted"/>
<name>A0AA88BAG6_9BRAD</name>
<evidence type="ECO:0000256" key="1">
    <source>
        <dbReference type="SAM" id="MobiDB-lite"/>
    </source>
</evidence>
<sequence length="79" mass="8624">MQSFIRTVLRSVMGRNRKNSIDRISSVSTSSMDFSLATDGELGTACSSDMWTVSQSRLASQSAERAHRSVEFGGPESYA</sequence>
<reference evidence="2" key="2">
    <citation type="submission" date="2022-12" db="EMBL/GenBank/DDBJ databases">
        <authorList>
            <person name="Sun Q."/>
            <person name="Zhou Y."/>
        </authorList>
    </citation>
    <scope>NUCLEOTIDE SEQUENCE</scope>
    <source>
        <strain evidence="2">CGMCC 1.15034</strain>
    </source>
</reference>
<dbReference type="Proteomes" id="UP000625079">
    <property type="component" value="Unassembled WGS sequence"/>
</dbReference>
<organism evidence="2 3">
    <name type="scientific">Bradyrhizobium guangdongense</name>
    <dbReference type="NCBI Taxonomy" id="1325090"/>
    <lineage>
        <taxon>Bacteria</taxon>
        <taxon>Pseudomonadati</taxon>
        <taxon>Pseudomonadota</taxon>
        <taxon>Alphaproteobacteria</taxon>
        <taxon>Hyphomicrobiales</taxon>
        <taxon>Nitrobacteraceae</taxon>
        <taxon>Bradyrhizobium</taxon>
    </lineage>
</organism>
<dbReference type="AlphaFoldDB" id="A0AA88BAG6"/>
<accession>A0AA88BAG6</accession>
<dbReference type="EMBL" id="BMHC01000026">
    <property type="protein sequence ID" value="GGI32743.1"/>
    <property type="molecule type" value="Genomic_DNA"/>
</dbReference>
<comment type="caution">
    <text evidence="2">The sequence shown here is derived from an EMBL/GenBank/DDBJ whole genome shotgun (WGS) entry which is preliminary data.</text>
</comment>
<feature type="region of interest" description="Disordered" evidence="1">
    <location>
        <begin position="58"/>
        <end position="79"/>
    </location>
</feature>
<evidence type="ECO:0000313" key="2">
    <source>
        <dbReference type="EMBL" id="GGI32743.1"/>
    </source>
</evidence>